<dbReference type="InterPro" id="IPR006680">
    <property type="entry name" value="Amidohydro-rel"/>
</dbReference>
<dbReference type="Gene3D" id="2.30.40.10">
    <property type="entry name" value="Urease, subunit C, domain 1"/>
    <property type="match status" value="1"/>
</dbReference>
<feature type="compositionally biased region" description="Basic and acidic residues" evidence="1">
    <location>
        <begin position="174"/>
        <end position="184"/>
    </location>
</feature>
<dbReference type="OrthoDB" id="5595695at2759"/>
<dbReference type="InterPro" id="IPR032466">
    <property type="entry name" value="Metal_Hydrolase"/>
</dbReference>
<protein>
    <recommendedName>
        <fullName evidence="2">Amidohydrolase-related domain-containing protein</fullName>
    </recommendedName>
</protein>
<dbReference type="EMBL" id="KV423956">
    <property type="protein sequence ID" value="KZT58010.1"/>
    <property type="molecule type" value="Genomic_DNA"/>
</dbReference>
<evidence type="ECO:0000313" key="4">
    <source>
        <dbReference type="Proteomes" id="UP000076842"/>
    </source>
</evidence>
<dbReference type="GO" id="GO:0016810">
    <property type="term" value="F:hydrolase activity, acting on carbon-nitrogen (but not peptide) bonds"/>
    <property type="evidence" value="ECO:0007669"/>
    <property type="project" value="InterPro"/>
</dbReference>
<dbReference type="STRING" id="1353952.A0A165GFP3"/>
<organism evidence="3 4">
    <name type="scientific">Calocera cornea HHB12733</name>
    <dbReference type="NCBI Taxonomy" id="1353952"/>
    <lineage>
        <taxon>Eukaryota</taxon>
        <taxon>Fungi</taxon>
        <taxon>Dikarya</taxon>
        <taxon>Basidiomycota</taxon>
        <taxon>Agaricomycotina</taxon>
        <taxon>Dacrymycetes</taxon>
        <taxon>Dacrymycetales</taxon>
        <taxon>Dacrymycetaceae</taxon>
        <taxon>Calocera</taxon>
    </lineage>
</organism>
<dbReference type="InterPro" id="IPR011059">
    <property type="entry name" value="Metal-dep_hydrolase_composite"/>
</dbReference>
<dbReference type="Gene3D" id="3.20.20.140">
    <property type="entry name" value="Metal-dependent hydrolases"/>
    <property type="match status" value="1"/>
</dbReference>
<dbReference type="Pfam" id="PF01979">
    <property type="entry name" value="Amidohydro_1"/>
    <property type="match status" value="1"/>
</dbReference>
<dbReference type="CDD" id="cd01299">
    <property type="entry name" value="Met_dep_hydrolase_A"/>
    <property type="match status" value="1"/>
</dbReference>
<feature type="region of interest" description="Disordered" evidence="1">
    <location>
        <begin position="170"/>
        <end position="198"/>
    </location>
</feature>
<dbReference type="InterPro" id="IPR057744">
    <property type="entry name" value="OTAase-like"/>
</dbReference>
<dbReference type="InterPro" id="IPR051781">
    <property type="entry name" value="Metallo-dep_Hydrolase"/>
</dbReference>
<evidence type="ECO:0000259" key="2">
    <source>
        <dbReference type="Pfam" id="PF01979"/>
    </source>
</evidence>
<evidence type="ECO:0000256" key="1">
    <source>
        <dbReference type="SAM" id="MobiDB-lite"/>
    </source>
</evidence>
<dbReference type="Proteomes" id="UP000076842">
    <property type="component" value="Unassembled WGS sequence"/>
</dbReference>
<dbReference type="InParanoid" id="A0A165GFP3"/>
<feature type="domain" description="Amidohydrolase-related" evidence="2">
    <location>
        <begin position="76"/>
        <end position="373"/>
    </location>
</feature>
<name>A0A165GFP3_9BASI</name>
<dbReference type="PANTHER" id="PTHR43135">
    <property type="entry name" value="ALPHA-D-RIBOSE 1-METHYLPHOSPHONATE 5-TRIPHOSPHATE DIPHOSPHATASE"/>
    <property type="match status" value="1"/>
</dbReference>
<reference evidence="3 4" key="1">
    <citation type="journal article" date="2016" name="Mol. Biol. Evol.">
        <title>Comparative Genomics of Early-Diverging Mushroom-Forming Fungi Provides Insights into the Origins of Lignocellulose Decay Capabilities.</title>
        <authorList>
            <person name="Nagy L.G."/>
            <person name="Riley R."/>
            <person name="Tritt A."/>
            <person name="Adam C."/>
            <person name="Daum C."/>
            <person name="Floudas D."/>
            <person name="Sun H."/>
            <person name="Yadav J.S."/>
            <person name="Pangilinan J."/>
            <person name="Larsson K.H."/>
            <person name="Matsuura K."/>
            <person name="Barry K."/>
            <person name="Labutti K."/>
            <person name="Kuo R."/>
            <person name="Ohm R.A."/>
            <person name="Bhattacharya S.S."/>
            <person name="Shirouzu T."/>
            <person name="Yoshinaga Y."/>
            <person name="Martin F.M."/>
            <person name="Grigoriev I.V."/>
            <person name="Hibbett D.S."/>
        </authorList>
    </citation>
    <scope>NUCLEOTIDE SEQUENCE [LARGE SCALE GENOMIC DNA]</scope>
    <source>
        <strain evidence="3 4">HHB12733</strain>
    </source>
</reference>
<keyword evidence="4" id="KW-1185">Reference proteome</keyword>
<evidence type="ECO:0000313" key="3">
    <source>
        <dbReference type="EMBL" id="KZT58010.1"/>
    </source>
</evidence>
<dbReference type="SUPFAM" id="SSF51338">
    <property type="entry name" value="Composite domain of metallo-dependent hydrolases"/>
    <property type="match status" value="1"/>
</dbReference>
<dbReference type="SUPFAM" id="SSF51556">
    <property type="entry name" value="Metallo-dependent hydrolases"/>
    <property type="match status" value="1"/>
</dbReference>
<sequence>MLIPTSLSRSATMLILTSKVFDPEFTEPGACFLKDQTIVVDKGSGLVAYVRSTTNDDLALLANHGEEEVLDLRGLTVLPGFIDAHVHFFLHPMHTITWNDQVTKQSVPERVVRAVTHAKATILAGFTTVRDLGTEGAEDADLAVRKTIALGLIPGPRYFCVTRAIVSTGSYGPRSERNPSKNDVDGATGADAADGPDECRKAVRRQIGAGADWIKIYADNTFRFHLGPVDPVKGEMNLPLFAEDEVSMMIQTAHSLGVKITAHASMAQSIKMTSRLGIDSVEHGPEVDQAGLEAMAAAGVTWVPTLSAFYLTSPARWPKLQAAFTAGLKIPGLKIAAGGDTGVMAHGENALELQLMYENGMPWRDVLRAATLVSGELVVGIEYSGAAKAEKLKELVGIARSGKGKKLGDNALPLGLLKPGYAADIIALQGDLEGDFVKAIQPESVRFVMKGGKVFKEDGEAKC</sequence>
<dbReference type="AlphaFoldDB" id="A0A165GFP3"/>
<dbReference type="PANTHER" id="PTHR43135:SF3">
    <property type="entry name" value="ALPHA-D-RIBOSE 1-METHYLPHOSPHONATE 5-TRIPHOSPHATE DIPHOSPHATASE"/>
    <property type="match status" value="1"/>
</dbReference>
<gene>
    <name evidence="3" type="ORF">CALCODRAFT_495483</name>
</gene>
<proteinExistence type="predicted"/>
<accession>A0A165GFP3</accession>